<protein>
    <submittedName>
        <fullName evidence="2">AlNc14C145G7379 protein</fullName>
    </submittedName>
</protein>
<evidence type="ECO:0000313" key="2">
    <source>
        <dbReference type="EMBL" id="CCA22155.1"/>
    </source>
</evidence>
<sequence length="111" mass="12238">MSSCNRRGLHRCGSLLRSPSQPHGQICHPLRASVEKQRASPEVDRPDVPSDSGLPRQRRARVGLDVGAHSEGRRGEVHQQEDQDDGDPWIVNAVPKTEDIGISKSLERSSL</sequence>
<feature type="compositionally biased region" description="Basic and acidic residues" evidence="1">
    <location>
        <begin position="33"/>
        <end position="48"/>
    </location>
</feature>
<gene>
    <name evidence="2" type="primary">AlNc14C145G7379</name>
    <name evidence="2" type="ORF">ALNC14_082980</name>
</gene>
<feature type="compositionally biased region" description="Basic and acidic residues" evidence="1">
    <location>
        <begin position="68"/>
        <end position="81"/>
    </location>
</feature>
<evidence type="ECO:0000256" key="1">
    <source>
        <dbReference type="SAM" id="MobiDB-lite"/>
    </source>
</evidence>
<dbReference type="EMBL" id="FR824190">
    <property type="protein sequence ID" value="CCA22155.1"/>
    <property type="molecule type" value="Genomic_DNA"/>
</dbReference>
<organism evidence="2">
    <name type="scientific">Albugo laibachii Nc14</name>
    <dbReference type="NCBI Taxonomy" id="890382"/>
    <lineage>
        <taxon>Eukaryota</taxon>
        <taxon>Sar</taxon>
        <taxon>Stramenopiles</taxon>
        <taxon>Oomycota</taxon>
        <taxon>Peronosporomycetes</taxon>
        <taxon>Albuginales</taxon>
        <taxon>Albuginaceae</taxon>
        <taxon>Albugo</taxon>
    </lineage>
</organism>
<feature type="region of interest" description="Disordered" evidence="1">
    <location>
        <begin position="1"/>
        <end position="93"/>
    </location>
</feature>
<reference evidence="2" key="2">
    <citation type="submission" date="2011-02" db="EMBL/GenBank/DDBJ databases">
        <authorList>
            <person name="MacLean D."/>
        </authorList>
    </citation>
    <scope>NUCLEOTIDE SEQUENCE</scope>
</reference>
<name>F0WLJ2_9STRA</name>
<reference evidence="2" key="1">
    <citation type="journal article" date="2011" name="PLoS Biol.">
        <title>Gene gain and loss during evolution of obligate parasitism in the white rust pathogen of Arabidopsis thaliana.</title>
        <authorList>
            <person name="Kemen E."/>
            <person name="Gardiner A."/>
            <person name="Schultz-Larsen T."/>
            <person name="Kemen A.C."/>
            <person name="Balmuth A.L."/>
            <person name="Robert-Seilaniantz A."/>
            <person name="Bailey K."/>
            <person name="Holub E."/>
            <person name="Studholme D.J."/>
            <person name="Maclean D."/>
            <person name="Jones J.D."/>
        </authorList>
    </citation>
    <scope>NUCLEOTIDE SEQUENCE</scope>
</reference>
<accession>F0WLJ2</accession>
<dbReference type="AlphaFoldDB" id="F0WLJ2"/>
<dbReference type="HOGENOM" id="CLU_2163121_0_0_1"/>
<proteinExistence type="predicted"/>